<dbReference type="PANTHER" id="PTHR10953:SF102">
    <property type="entry name" value="ADENYLYLTRANSFERASE AND SULFURTRANSFERASE MOCS3"/>
    <property type="match status" value="1"/>
</dbReference>
<dbReference type="OrthoDB" id="9804286at2"/>
<comment type="subunit">
    <text evidence="7">Homodimer. Forms a stable heterotetrameric complex of 2 MoeB and 2 MoaD during adenylation of MoaD.</text>
</comment>
<protein>
    <recommendedName>
        <fullName evidence="9">Molybdopterin-synthase adenylyltransferase</fullName>
        <ecNumber evidence="8">2.7.7.80</ecNumber>
    </recommendedName>
    <alternativeName>
        <fullName evidence="12">MoaD protein adenylase</fullName>
    </alternativeName>
    <alternativeName>
        <fullName evidence="10">Molybdopterin-converting factor subunit 1 adenylase</fullName>
    </alternativeName>
    <alternativeName>
        <fullName evidence="11">Sulfur carrier protein MoaD adenylyltransferase</fullName>
    </alternativeName>
</protein>
<dbReference type="CDD" id="cd00757">
    <property type="entry name" value="ThiF_MoeB_HesA_family"/>
    <property type="match status" value="1"/>
</dbReference>
<dbReference type="GO" id="GO:0061605">
    <property type="term" value="F:molybdopterin-synthase adenylyltransferase activity"/>
    <property type="evidence" value="ECO:0007669"/>
    <property type="project" value="UniProtKB-EC"/>
</dbReference>
<dbReference type="NCBIfam" id="NF004281">
    <property type="entry name" value="PRK05690.1"/>
    <property type="match status" value="1"/>
</dbReference>
<dbReference type="EC" id="2.7.7.80" evidence="8"/>
<dbReference type="GO" id="GO:0005524">
    <property type="term" value="F:ATP binding"/>
    <property type="evidence" value="ECO:0007669"/>
    <property type="project" value="UniProtKB-KW"/>
</dbReference>
<dbReference type="Proteomes" id="UP000183635">
    <property type="component" value="Unassembled WGS sequence"/>
</dbReference>
<dbReference type="FunFam" id="3.40.50.720:FF:000033">
    <property type="entry name" value="Adenylyltransferase and sulfurtransferase MOCS3"/>
    <property type="match status" value="1"/>
</dbReference>
<dbReference type="EMBL" id="FOPU01000004">
    <property type="protein sequence ID" value="SFH24331.1"/>
    <property type="molecule type" value="Genomic_DNA"/>
</dbReference>
<accession>A0A1I2YIC2</accession>
<dbReference type="GO" id="GO:0008146">
    <property type="term" value="F:sulfotransferase activity"/>
    <property type="evidence" value="ECO:0007669"/>
    <property type="project" value="TreeGrafter"/>
</dbReference>
<dbReference type="SUPFAM" id="SSF69572">
    <property type="entry name" value="Activating enzymes of the ubiquitin-like proteins"/>
    <property type="match status" value="1"/>
</dbReference>
<name>A0A1I2YIC2_9RHOB</name>
<feature type="domain" description="THIF-type NAD/FAD binding fold" evidence="14">
    <location>
        <begin position="136"/>
        <end position="371"/>
    </location>
</feature>
<evidence type="ECO:0000256" key="3">
    <source>
        <dbReference type="ARBA" id="ARBA00022741"/>
    </source>
</evidence>
<evidence type="ECO:0000313" key="15">
    <source>
        <dbReference type="EMBL" id="SFH24331.1"/>
    </source>
</evidence>
<dbReference type="InterPro" id="IPR000594">
    <property type="entry name" value="ThiF_NAD_FAD-bd"/>
</dbReference>
<evidence type="ECO:0000256" key="4">
    <source>
        <dbReference type="ARBA" id="ARBA00022840"/>
    </source>
</evidence>
<dbReference type="PANTHER" id="PTHR10953">
    <property type="entry name" value="UBIQUITIN-ACTIVATING ENZYME E1"/>
    <property type="match status" value="1"/>
</dbReference>
<evidence type="ECO:0000256" key="5">
    <source>
        <dbReference type="ARBA" id="ARBA00052218"/>
    </source>
</evidence>
<dbReference type="GO" id="GO:0005829">
    <property type="term" value="C:cytosol"/>
    <property type="evidence" value="ECO:0007669"/>
    <property type="project" value="TreeGrafter"/>
</dbReference>
<evidence type="ECO:0000313" key="16">
    <source>
        <dbReference type="Proteomes" id="UP000183635"/>
    </source>
</evidence>
<dbReference type="RefSeq" id="WP_074966322.1">
    <property type="nucleotide sequence ID" value="NZ_FOPU01000004.1"/>
</dbReference>
<evidence type="ECO:0000256" key="11">
    <source>
        <dbReference type="ARBA" id="ARBA00075328"/>
    </source>
</evidence>
<feature type="transmembrane region" description="Helical" evidence="13">
    <location>
        <begin position="39"/>
        <end position="57"/>
    </location>
</feature>
<organism evidence="15 16">
    <name type="scientific">Paracoccus aminovorans</name>
    <dbReference type="NCBI Taxonomy" id="34004"/>
    <lineage>
        <taxon>Bacteria</taxon>
        <taxon>Pseudomonadati</taxon>
        <taxon>Pseudomonadota</taxon>
        <taxon>Alphaproteobacteria</taxon>
        <taxon>Rhodobacterales</taxon>
        <taxon>Paracoccaceae</taxon>
        <taxon>Paracoccus</taxon>
    </lineage>
</organism>
<evidence type="ECO:0000256" key="13">
    <source>
        <dbReference type="SAM" id="Phobius"/>
    </source>
</evidence>
<dbReference type="Pfam" id="PF00899">
    <property type="entry name" value="ThiF"/>
    <property type="match status" value="1"/>
</dbReference>
<feature type="transmembrane region" description="Helical" evidence="13">
    <location>
        <begin position="72"/>
        <end position="90"/>
    </location>
</feature>
<evidence type="ECO:0000256" key="2">
    <source>
        <dbReference type="ARBA" id="ARBA00022679"/>
    </source>
</evidence>
<comment type="function">
    <text evidence="6">Catalyzes the adenylation by ATP of the carboxyl group of the C-terminal glycine of sulfur carrier protein MoaD.</text>
</comment>
<keyword evidence="13" id="KW-1133">Transmembrane helix</keyword>
<dbReference type="STRING" id="34004.SAMN04488021_10436"/>
<keyword evidence="4" id="KW-0067">ATP-binding</keyword>
<evidence type="ECO:0000256" key="8">
    <source>
        <dbReference type="ARBA" id="ARBA00066884"/>
    </source>
</evidence>
<sequence>MPVLILLLVFVWATGGWWLLGYGAVLGWLYWLRLRGWKLGLAALLLWLAVTAAVHRWPEGAFARAVQWPSPVLLWLLAVTLIGLAAWSLLRLAHRHSVALPQQGPGLVPVKQAVSEAPPVPVNGTGSPADAELDRYARHIVLRELGGPGQAALRRARVLVVGAGGLGAPVCLYLAAAGVGRITVADDDRVGLSNLQRQVIFRTADADRLKAEAARDAMLALNPHVAVTALDRRITAEDAALLAGHDLVIDGTDSFAARQAVNAACVAVGVPLVAGSIAQWEGQLTVWDPARGAPCMACIFPEAPAAGLAPACAEAGVVGPLPGVIGSMMALEAIKLIAGAGEPLRGRMLIFDGLYSENRLMKISRRADCPVCGSGHLPPG</sequence>
<dbReference type="GO" id="GO:0008641">
    <property type="term" value="F:ubiquitin-like modifier activating enzyme activity"/>
    <property type="evidence" value="ECO:0007669"/>
    <property type="project" value="InterPro"/>
</dbReference>
<keyword evidence="16" id="KW-1185">Reference proteome</keyword>
<proteinExistence type="inferred from homology"/>
<dbReference type="GO" id="GO:0004792">
    <property type="term" value="F:thiosulfate-cyanide sulfurtransferase activity"/>
    <property type="evidence" value="ECO:0007669"/>
    <property type="project" value="TreeGrafter"/>
</dbReference>
<evidence type="ECO:0000256" key="12">
    <source>
        <dbReference type="ARBA" id="ARBA00078531"/>
    </source>
</evidence>
<keyword evidence="2 15" id="KW-0808">Transferase</keyword>
<evidence type="ECO:0000256" key="1">
    <source>
        <dbReference type="ARBA" id="ARBA00009919"/>
    </source>
</evidence>
<evidence type="ECO:0000256" key="10">
    <source>
        <dbReference type="ARBA" id="ARBA00075110"/>
    </source>
</evidence>
<keyword evidence="15" id="KW-0548">Nucleotidyltransferase</keyword>
<dbReference type="Gene3D" id="3.40.50.720">
    <property type="entry name" value="NAD(P)-binding Rossmann-like Domain"/>
    <property type="match status" value="1"/>
</dbReference>
<dbReference type="AlphaFoldDB" id="A0A1I2YIC2"/>
<reference evidence="15 16" key="1">
    <citation type="submission" date="2016-10" db="EMBL/GenBank/DDBJ databases">
        <authorList>
            <person name="de Groot N.N."/>
        </authorList>
    </citation>
    <scope>NUCLEOTIDE SEQUENCE [LARGE SCALE GENOMIC DNA]</scope>
    <source>
        <strain evidence="15 16">DSM 8537</strain>
    </source>
</reference>
<keyword evidence="13" id="KW-0472">Membrane</keyword>
<feature type="transmembrane region" description="Helical" evidence="13">
    <location>
        <begin position="6"/>
        <end position="32"/>
    </location>
</feature>
<dbReference type="InterPro" id="IPR035985">
    <property type="entry name" value="Ubiquitin-activating_enz"/>
</dbReference>
<evidence type="ECO:0000259" key="14">
    <source>
        <dbReference type="Pfam" id="PF00899"/>
    </source>
</evidence>
<comment type="catalytic activity">
    <reaction evidence="5">
        <text>[molybdopterin-synthase sulfur-carrier protein]-C-terminal Gly-Gly + ATP + H(+) = [molybdopterin-synthase sulfur-carrier protein]-C-terminal Gly-Gly-AMP + diphosphate</text>
        <dbReference type="Rhea" id="RHEA:43616"/>
        <dbReference type="Rhea" id="RHEA-COMP:12159"/>
        <dbReference type="Rhea" id="RHEA-COMP:12202"/>
        <dbReference type="ChEBI" id="CHEBI:15378"/>
        <dbReference type="ChEBI" id="CHEBI:30616"/>
        <dbReference type="ChEBI" id="CHEBI:33019"/>
        <dbReference type="ChEBI" id="CHEBI:90618"/>
        <dbReference type="ChEBI" id="CHEBI:90778"/>
        <dbReference type="EC" id="2.7.7.80"/>
    </reaction>
</comment>
<gene>
    <name evidence="15" type="ORF">SAMN04488021_10436</name>
</gene>
<keyword evidence="13" id="KW-0812">Transmembrane</keyword>
<dbReference type="InterPro" id="IPR045886">
    <property type="entry name" value="ThiF/MoeB/HesA"/>
</dbReference>
<evidence type="ECO:0000256" key="6">
    <source>
        <dbReference type="ARBA" id="ARBA00055169"/>
    </source>
</evidence>
<comment type="similarity">
    <text evidence="1">Belongs to the HesA/MoeB/ThiF family.</text>
</comment>
<evidence type="ECO:0000256" key="9">
    <source>
        <dbReference type="ARBA" id="ARBA00073635"/>
    </source>
</evidence>
<keyword evidence="3" id="KW-0547">Nucleotide-binding</keyword>
<evidence type="ECO:0000256" key="7">
    <source>
        <dbReference type="ARBA" id="ARBA00063809"/>
    </source>
</evidence>